<evidence type="ECO:0000313" key="2">
    <source>
        <dbReference type="EMBL" id="RLL98056.1"/>
    </source>
</evidence>
<dbReference type="STRING" id="1245748.A0A421D7D6"/>
<feature type="region of interest" description="Disordered" evidence="1">
    <location>
        <begin position="85"/>
        <end position="105"/>
    </location>
</feature>
<gene>
    <name evidence="2" type="ORF">CFD26_101647</name>
</gene>
<protein>
    <submittedName>
        <fullName evidence="2">Uncharacterized protein</fullName>
    </submittedName>
</protein>
<evidence type="ECO:0000256" key="1">
    <source>
        <dbReference type="SAM" id="MobiDB-lite"/>
    </source>
</evidence>
<dbReference type="OrthoDB" id="5396831at2759"/>
<accession>A0A421D7D6</accession>
<sequence length="377" mass="42433">MGRPVRHWPGGIPRFIRPHPESDLSLDQIKEEVKGWLLFVQESWVSRANAAVAVPDDDDEYELRQRRTLIKQWASATQDFRDSFHDRAPIGLPGTEGKQSYSEPDEGLRYPAEALERILDTRQPCDDTGVISLVPVDAMNPINQARWVKFVILLYRYDMEVGHCLESTYMPSKTVVNPATTGSTLSIEDFPAWLNLEAALFGSIYLTRTGTVLYLGNPGPYALVDEDGLETGRLALTMFKDNGAVEGSVLIRPFNMKEPHMWYSTLGKALDEVKHSMGGYRHQNPPLDMDLPILDILCNTQAANQLVNDMVLCDRDQWKDDVELYAPGYLALEAAGRGGEYDFNLLASPDVIGRYTKPRVLEKLRSGADPRFTFLPQ</sequence>
<dbReference type="Proteomes" id="UP000215289">
    <property type="component" value="Unassembled WGS sequence"/>
</dbReference>
<comment type="caution">
    <text evidence="2">The sequence shown here is derived from an EMBL/GenBank/DDBJ whole genome shotgun (WGS) entry which is preliminary data.</text>
</comment>
<organism evidence="2 3">
    <name type="scientific">Aspergillus turcosus</name>
    <dbReference type="NCBI Taxonomy" id="1245748"/>
    <lineage>
        <taxon>Eukaryota</taxon>
        <taxon>Fungi</taxon>
        <taxon>Dikarya</taxon>
        <taxon>Ascomycota</taxon>
        <taxon>Pezizomycotina</taxon>
        <taxon>Eurotiomycetes</taxon>
        <taxon>Eurotiomycetidae</taxon>
        <taxon>Eurotiales</taxon>
        <taxon>Aspergillaceae</taxon>
        <taxon>Aspergillus</taxon>
        <taxon>Aspergillus subgen. Fumigati</taxon>
    </lineage>
</organism>
<name>A0A421D7D6_9EURO</name>
<proteinExistence type="predicted"/>
<keyword evidence="3" id="KW-1185">Reference proteome</keyword>
<dbReference type="EMBL" id="NIDN02000061">
    <property type="protein sequence ID" value="RLL98056.1"/>
    <property type="molecule type" value="Genomic_DNA"/>
</dbReference>
<evidence type="ECO:0000313" key="3">
    <source>
        <dbReference type="Proteomes" id="UP000215289"/>
    </source>
</evidence>
<reference evidence="2 3" key="1">
    <citation type="submission" date="2018-08" db="EMBL/GenBank/DDBJ databases">
        <title>Draft genome sequences of two Aspergillus turcosus clinical strains isolated from bronchoalveolar lavage fluid: one azole-susceptible and the other azole-resistant.</title>
        <authorList>
            <person name="Parent-Michaud M."/>
            <person name="Dufresne P.J."/>
            <person name="Fournier E."/>
            <person name="Martineau C."/>
            <person name="Moreira S."/>
            <person name="Perkins V."/>
            <person name="De Repentigny L."/>
            <person name="Dufresne S.F."/>
        </authorList>
    </citation>
    <scope>NUCLEOTIDE SEQUENCE [LARGE SCALE GENOMIC DNA]</scope>
    <source>
        <strain evidence="2">HMR AF 1038</strain>
    </source>
</reference>
<dbReference type="AlphaFoldDB" id="A0A421D7D6"/>